<accession>A0A194X5V2</accession>
<dbReference type="EMBL" id="KQ947418">
    <property type="protein sequence ID" value="KUJ15177.1"/>
    <property type="molecule type" value="Genomic_DNA"/>
</dbReference>
<reference evidence="2 3" key="1">
    <citation type="submission" date="2015-10" db="EMBL/GenBank/DDBJ databases">
        <title>Full genome of DAOMC 229536 Phialocephala scopiformis, a fungal endophyte of spruce producing the potent anti-insectan compound rugulosin.</title>
        <authorList>
            <consortium name="DOE Joint Genome Institute"/>
            <person name="Walker A.K."/>
            <person name="Frasz S.L."/>
            <person name="Seifert K.A."/>
            <person name="Miller J.D."/>
            <person name="Mondo S.J."/>
            <person name="Labutti K."/>
            <person name="Lipzen A."/>
            <person name="Dockter R."/>
            <person name="Kennedy M."/>
            <person name="Grigoriev I.V."/>
            <person name="Spatafora J.W."/>
        </authorList>
    </citation>
    <scope>NUCLEOTIDE SEQUENCE [LARGE SCALE GENOMIC DNA]</scope>
    <source>
        <strain evidence="2 3">CBS 120377</strain>
    </source>
</reference>
<dbReference type="AlphaFoldDB" id="A0A194X5V2"/>
<dbReference type="Pfam" id="PF11327">
    <property type="entry name" value="Egh16-like"/>
    <property type="match status" value="1"/>
</dbReference>
<feature type="chain" id="PRO_5008267933" evidence="1">
    <location>
        <begin position="19"/>
        <end position="255"/>
    </location>
</feature>
<dbReference type="OrthoDB" id="5418436at2759"/>
<organism evidence="2 3">
    <name type="scientific">Mollisia scopiformis</name>
    <name type="common">Conifer needle endophyte fungus</name>
    <name type="synonym">Phialocephala scopiformis</name>
    <dbReference type="NCBI Taxonomy" id="149040"/>
    <lineage>
        <taxon>Eukaryota</taxon>
        <taxon>Fungi</taxon>
        <taxon>Dikarya</taxon>
        <taxon>Ascomycota</taxon>
        <taxon>Pezizomycotina</taxon>
        <taxon>Leotiomycetes</taxon>
        <taxon>Helotiales</taxon>
        <taxon>Mollisiaceae</taxon>
        <taxon>Mollisia</taxon>
    </lineage>
</organism>
<name>A0A194X5V2_MOLSC</name>
<proteinExistence type="predicted"/>
<dbReference type="GeneID" id="28824912"/>
<dbReference type="KEGG" id="psco:LY89DRAFT_685988"/>
<feature type="signal peptide" evidence="1">
    <location>
        <begin position="1"/>
        <end position="18"/>
    </location>
</feature>
<dbReference type="RefSeq" id="XP_018069532.1">
    <property type="nucleotide sequence ID" value="XM_018215186.1"/>
</dbReference>
<evidence type="ECO:0000256" key="1">
    <source>
        <dbReference type="SAM" id="SignalP"/>
    </source>
</evidence>
<gene>
    <name evidence="2" type="ORF">LY89DRAFT_685988</name>
</gene>
<evidence type="ECO:0000313" key="3">
    <source>
        <dbReference type="Proteomes" id="UP000070700"/>
    </source>
</evidence>
<sequence>MFTQAFLLALAAASVVNAHGRMDVLTGDLGGNGTALGVKGAVIPGGGANYETEPDTTIFWSKDIATDDDDGFTDSSNGNLSPSKDLAAAMALSGSTLPQVSDGGSITGNWHVVTDDGCGPLQALIDSTASSAWSTAADATVTTDMPGDAGNCVDLDSGDDETVEAENETISSRARRALVKMGLMKRAKNVNKSFSFKVAVPAGTSCTGTVNGISNLCQVKVSNNNANGPFGGTFLVQMGSNSTSKRLTRSAKFLA</sequence>
<protein>
    <submittedName>
        <fullName evidence="2">Cell surface protein</fullName>
    </submittedName>
</protein>
<dbReference type="PANTHER" id="PTHR34618:SF4">
    <property type="entry name" value="CAS1"/>
    <property type="match status" value="1"/>
</dbReference>
<keyword evidence="3" id="KW-1185">Reference proteome</keyword>
<dbReference type="InParanoid" id="A0A194X5V2"/>
<dbReference type="PANTHER" id="PTHR34618">
    <property type="entry name" value="SURFACE PROTEIN MAS1, PUTATIVE-RELATED"/>
    <property type="match status" value="1"/>
</dbReference>
<keyword evidence="1" id="KW-0732">Signal</keyword>
<dbReference type="Proteomes" id="UP000070700">
    <property type="component" value="Unassembled WGS sequence"/>
</dbReference>
<evidence type="ECO:0000313" key="2">
    <source>
        <dbReference type="EMBL" id="KUJ15177.1"/>
    </source>
</evidence>
<dbReference type="InterPro" id="IPR021476">
    <property type="entry name" value="Egh16-like"/>
</dbReference>